<keyword evidence="3" id="KW-0479">Metal-binding</keyword>
<dbReference type="GO" id="GO:0046872">
    <property type="term" value="F:metal ion binding"/>
    <property type="evidence" value="ECO:0007669"/>
    <property type="project" value="UniProtKB-KW"/>
</dbReference>
<dbReference type="Pfam" id="PF02298">
    <property type="entry name" value="Cu_bind_like"/>
    <property type="match status" value="1"/>
</dbReference>
<dbReference type="GO" id="GO:0009055">
    <property type="term" value="F:electron transfer activity"/>
    <property type="evidence" value="ECO:0007669"/>
    <property type="project" value="InterPro"/>
</dbReference>
<dbReference type="CDD" id="cd04216">
    <property type="entry name" value="Phytocyanin"/>
    <property type="match status" value="1"/>
</dbReference>
<dbReference type="Proteomes" id="UP000325577">
    <property type="component" value="Linkage Group LG3"/>
</dbReference>
<gene>
    <name evidence="12" type="ORF">F0562_008323</name>
</gene>
<comment type="subcellular location">
    <subcellularLocation>
        <location evidence="1">Secreted</location>
    </subcellularLocation>
</comment>
<evidence type="ECO:0000256" key="3">
    <source>
        <dbReference type="ARBA" id="ARBA00022723"/>
    </source>
</evidence>
<comment type="similarity">
    <text evidence="7">Belongs to the cysteine-rich repeat secretory protein family.</text>
</comment>
<dbReference type="AlphaFoldDB" id="A0A5J5A8C5"/>
<dbReference type="PANTHER" id="PTHR32411">
    <property type="entry name" value="CYSTEINE-RICH REPEAT SECRETORY PROTEIN 38-RELATED"/>
    <property type="match status" value="1"/>
</dbReference>
<feature type="compositionally biased region" description="Pro residues" evidence="8">
    <location>
        <begin position="338"/>
        <end position="363"/>
    </location>
</feature>
<dbReference type="OrthoDB" id="696781at2759"/>
<dbReference type="PANTHER" id="PTHR32411:SF43">
    <property type="entry name" value="CYSTEINE-RICH REPEAT SECRETORY PROTEIN 38"/>
    <property type="match status" value="1"/>
</dbReference>
<feature type="region of interest" description="Disordered" evidence="8">
    <location>
        <begin position="336"/>
        <end position="406"/>
    </location>
</feature>
<evidence type="ECO:0000256" key="2">
    <source>
        <dbReference type="ARBA" id="ARBA00022525"/>
    </source>
</evidence>
<organism evidence="12 13">
    <name type="scientific">Nyssa sinensis</name>
    <dbReference type="NCBI Taxonomy" id="561372"/>
    <lineage>
        <taxon>Eukaryota</taxon>
        <taxon>Viridiplantae</taxon>
        <taxon>Streptophyta</taxon>
        <taxon>Embryophyta</taxon>
        <taxon>Tracheophyta</taxon>
        <taxon>Spermatophyta</taxon>
        <taxon>Magnoliopsida</taxon>
        <taxon>eudicotyledons</taxon>
        <taxon>Gunneridae</taxon>
        <taxon>Pentapetalae</taxon>
        <taxon>asterids</taxon>
        <taxon>Cornales</taxon>
        <taxon>Nyssaceae</taxon>
        <taxon>Nyssa</taxon>
    </lineage>
</organism>
<keyword evidence="2" id="KW-0964">Secreted</keyword>
<keyword evidence="5" id="KW-0677">Repeat</keyword>
<feature type="chain" id="PRO_5023802671" description="Gnk2-homologous domain-containing protein" evidence="9">
    <location>
        <begin position="25"/>
        <end position="415"/>
    </location>
</feature>
<dbReference type="InterPro" id="IPR038408">
    <property type="entry name" value="GNK2_sf"/>
</dbReference>
<evidence type="ECO:0000256" key="4">
    <source>
        <dbReference type="ARBA" id="ARBA00022729"/>
    </source>
</evidence>
<feature type="signal peptide" evidence="9">
    <location>
        <begin position="1"/>
        <end position="24"/>
    </location>
</feature>
<proteinExistence type="inferred from homology"/>
<evidence type="ECO:0008006" key="14">
    <source>
        <dbReference type="Google" id="ProtNLM"/>
    </source>
</evidence>
<protein>
    <recommendedName>
        <fullName evidence="14">Gnk2-homologous domain-containing protein</fullName>
    </recommendedName>
</protein>
<evidence type="ECO:0000256" key="6">
    <source>
        <dbReference type="ARBA" id="ARBA00023180"/>
    </source>
</evidence>
<evidence type="ECO:0000259" key="10">
    <source>
        <dbReference type="PROSITE" id="PS51473"/>
    </source>
</evidence>
<dbReference type="Gene3D" id="3.30.430.20">
    <property type="entry name" value="Gnk2 domain, C-X8-C-X2-C motif"/>
    <property type="match status" value="2"/>
</dbReference>
<name>A0A5J5A8C5_9ASTE</name>
<dbReference type="GO" id="GO:0005576">
    <property type="term" value="C:extracellular region"/>
    <property type="evidence" value="ECO:0007669"/>
    <property type="project" value="UniProtKB-SubCell"/>
</dbReference>
<evidence type="ECO:0000256" key="1">
    <source>
        <dbReference type="ARBA" id="ARBA00004613"/>
    </source>
</evidence>
<feature type="domain" description="Gnk2-homologous" evidence="10">
    <location>
        <begin position="133"/>
        <end position="243"/>
    </location>
</feature>
<keyword evidence="13" id="KW-1185">Reference proteome</keyword>
<feature type="domain" description="Gnk2-homologous" evidence="10">
    <location>
        <begin position="26"/>
        <end position="128"/>
    </location>
</feature>
<evidence type="ECO:0000313" key="12">
    <source>
        <dbReference type="EMBL" id="KAA8526474.1"/>
    </source>
</evidence>
<feature type="compositionally biased region" description="Polar residues" evidence="8">
    <location>
        <begin position="392"/>
        <end position="406"/>
    </location>
</feature>
<keyword evidence="4 9" id="KW-0732">Signal</keyword>
<reference evidence="12 13" key="1">
    <citation type="submission" date="2019-09" db="EMBL/GenBank/DDBJ databases">
        <title>A chromosome-level genome assembly of the Chinese tupelo Nyssa sinensis.</title>
        <authorList>
            <person name="Yang X."/>
            <person name="Kang M."/>
            <person name="Yang Y."/>
            <person name="Xiong H."/>
            <person name="Wang M."/>
            <person name="Zhang Z."/>
            <person name="Wang Z."/>
            <person name="Wu H."/>
            <person name="Ma T."/>
            <person name="Liu J."/>
            <person name="Xi Z."/>
        </authorList>
    </citation>
    <scope>NUCLEOTIDE SEQUENCE [LARGE SCALE GENOMIC DNA]</scope>
    <source>
        <strain evidence="12">J267</strain>
        <tissue evidence="12">Leaf</tissue>
    </source>
</reference>
<dbReference type="FunFam" id="2.60.40.420:FF:000003">
    <property type="entry name" value="Blue copper"/>
    <property type="match status" value="1"/>
</dbReference>
<dbReference type="InterPro" id="IPR003245">
    <property type="entry name" value="Phytocyanin_dom"/>
</dbReference>
<dbReference type="PROSITE" id="PS51473">
    <property type="entry name" value="GNK2"/>
    <property type="match status" value="2"/>
</dbReference>
<evidence type="ECO:0000313" key="13">
    <source>
        <dbReference type="Proteomes" id="UP000325577"/>
    </source>
</evidence>
<dbReference type="EMBL" id="CM018046">
    <property type="protein sequence ID" value="KAA8526474.1"/>
    <property type="molecule type" value="Genomic_DNA"/>
</dbReference>
<dbReference type="InterPro" id="IPR002902">
    <property type="entry name" value="GNK2"/>
</dbReference>
<dbReference type="Pfam" id="PF01657">
    <property type="entry name" value="Stress-antifung"/>
    <property type="match status" value="2"/>
</dbReference>
<dbReference type="SUPFAM" id="SSF49503">
    <property type="entry name" value="Cupredoxins"/>
    <property type="match status" value="1"/>
</dbReference>
<evidence type="ECO:0000256" key="9">
    <source>
        <dbReference type="SAM" id="SignalP"/>
    </source>
</evidence>
<dbReference type="InterPro" id="IPR008972">
    <property type="entry name" value="Cupredoxin"/>
</dbReference>
<evidence type="ECO:0000256" key="8">
    <source>
        <dbReference type="SAM" id="MobiDB-lite"/>
    </source>
</evidence>
<dbReference type="PROSITE" id="PS51485">
    <property type="entry name" value="PHYTOCYANIN"/>
    <property type="match status" value="1"/>
</dbReference>
<evidence type="ECO:0000259" key="11">
    <source>
        <dbReference type="PROSITE" id="PS51485"/>
    </source>
</evidence>
<accession>A0A5J5A8C5</accession>
<keyword evidence="6" id="KW-0325">Glycoprotein</keyword>
<dbReference type="CDD" id="cd23509">
    <property type="entry name" value="Gnk2-like"/>
    <property type="match status" value="2"/>
</dbReference>
<dbReference type="Gene3D" id="2.60.40.420">
    <property type="entry name" value="Cupredoxins - blue copper proteins"/>
    <property type="match status" value="1"/>
</dbReference>
<evidence type="ECO:0000256" key="5">
    <source>
        <dbReference type="ARBA" id="ARBA00022737"/>
    </source>
</evidence>
<feature type="domain" description="Phytocyanin" evidence="11">
    <location>
        <begin position="236"/>
        <end position="335"/>
    </location>
</feature>
<evidence type="ECO:0000256" key="7">
    <source>
        <dbReference type="ARBA" id="ARBA00038515"/>
    </source>
</evidence>
<sequence>MSSSRYTSSFYVLSLVFLLQTVFGADPLFHYCSSSTNFTTNSPYERNLNKVMGDLYFKTPPTGFGVSSVGQYQDRANGLALCRGDVSNADCKTCAVEASSEIRKRCPYNKGAIIWYDYCLLKYSDSDFFGKIDSQRFYMWNLRNVSDPESFNQKTKELLNKLSEEAYVTPKMYASGESGLGESKKLYGLVQCTRDLSSMDCVSSSPPSHFVPKMSMLRTLMSLAITAMLVELAMAANYTVGGSNGGWDTSTNLQSWASSQSFSVGDNLIFAYSSNHDVVEVTKAAYDSCQASNPLQTYTGGSTVIPLTSPGKRYFICGITGHCSQGMKVEIDTLATAAPPPATPPTPSPTSPVTPVSSPPPETAPISAPTMSPPSKSPVGSPKAETRAPAYSPTSAPKMSPPSQASCWQSCIIPF</sequence>
<dbReference type="InterPro" id="IPR050581">
    <property type="entry name" value="CRR_secretory_protein"/>
</dbReference>